<accession>A0ABQ4V0J1</accession>
<dbReference type="EMBL" id="BPRE01000020">
    <property type="protein sequence ID" value="GJE78105.1"/>
    <property type="molecule type" value="Genomic_DNA"/>
</dbReference>
<protein>
    <submittedName>
        <fullName evidence="1">Uncharacterized protein</fullName>
    </submittedName>
</protein>
<gene>
    <name evidence="1" type="ORF">BGCPKDLD_4716</name>
</gene>
<reference evidence="1" key="1">
    <citation type="journal article" date="2021" name="Front. Microbiol.">
        <title>Comprehensive Comparative Genomics and Phenotyping of Methylobacterium Species.</title>
        <authorList>
            <person name="Alessa O."/>
            <person name="Ogura Y."/>
            <person name="Fujitani Y."/>
            <person name="Takami H."/>
            <person name="Hayashi T."/>
            <person name="Sahin N."/>
            <person name="Tani A."/>
        </authorList>
    </citation>
    <scope>NUCLEOTIDE SEQUENCE</scope>
    <source>
        <strain evidence="1">DSM 14458</strain>
    </source>
</reference>
<proteinExistence type="predicted"/>
<evidence type="ECO:0000313" key="1">
    <source>
        <dbReference type="EMBL" id="GJE78105.1"/>
    </source>
</evidence>
<keyword evidence="2" id="KW-1185">Reference proteome</keyword>
<name>A0ABQ4V0J1_9HYPH</name>
<reference evidence="1" key="2">
    <citation type="submission" date="2021-08" db="EMBL/GenBank/DDBJ databases">
        <authorList>
            <person name="Tani A."/>
            <person name="Ola A."/>
            <person name="Ogura Y."/>
            <person name="Katsura K."/>
            <person name="Hayashi T."/>
        </authorList>
    </citation>
    <scope>NUCLEOTIDE SEQUENCE</scope>
    <source>
        <strain evidence="1">DSM 14458</strain>
    </source>
</reference>
<comment type="caution">
    <text evidence="1">The sequence shown here is derived from an EMBL/GenBank/DDBJ whole genome shotgun (WGS) entry which is preliminary data.</text>
</comment>
<dbReference type="Proteomes" id="UP001055093">
    <property type="component" value="Unassembled WGS sequence"/>
</dbReference>
<evidence type="ECO:0000313" key="2">
    <source>
        <dbReference type="Proteomes" id="UP001055093"/>
    </source>
</evidence>
<dbReference type="RefSeq" id="WP_238308689.1">
    <property type="nucleotide sequence ID" value="NZ_BPRE01000020.1"/>
</dbReference>
<organism evidence="1 2">
    <name type="scientific">Methylorubrum suomiense</name>
    <dbReference type="NCBI Taxonomy" id="144191"/>
    <lineage>
        <taxon>Bacteria</taxon>
        <taxon>Pseudomonadati</taxon>
        <taxon>Pseudomonadota</taxon>
        <taxon>Alphaproteobacteria</taxon>
        <taxon>Hyphomicrobiales</taxon>
        <taxon>Methylobacteriaceae</taxon>
        <taxon>Methylorubrum</taxon>
    </lineage>
</organism>
<sequence length="145" mass="16345">MIERVNLTPEVRPADALLLAQHVDRHDQCDLVVKRTITTSTGQRFFVKQEFEEGFGPLGGDKYILPVEMPRTASLGPARMYSKAYSWCSWLDYIVPSEAEAWTMDFVFADTTITEPRPVSFQNIGVKAARNIPTKPSQPIEGQVQ</sequence>